<accession>A0ACC0X9F9</accession>
<name>A0ACC0X9F9_9ROSI</name>
<reference evidence="2" key="1">
    <citation type="journal article" date="2023" name="G3 (Bethesda)">
        <title>Genome assembly and association tests identify interacting loci associated with vigor, precocity, and sex in interspecific pistachio rootstocks.</title>
        <authorList>
            <person name="Palmer W."/>
            <person name="Jacygrad E."/>
            <person name="Sagayaradj S."/>
            <person name="Cavanaugh K."/>
            <person name="Han R."/>
            <person name="Bertier L."/>
            <person name="Beede B."/>
            <person name="Kafkas S."/>
            <person name="Golino D."/>
            <person name="Preece J."/>
            <person name="Michelmore R."/>
        </authorList>
    </citation>
    <scope>NUCLEOTIDE SEQUENCE [LARGE SCALE GENOMIC DNA]</scope>
</reference>
<evidence type="ECO:0000313" key="2">
    <source>
        <dbReference type="Proteomes" id="UP001163603"/>
    </source>
</evidence>
<organism evidence="1 2">
    <name type="scientific">Pistacia integerrima</name>
    <dbReference type="NCBI Taxonomy" id="434235"/>
    <lineage>
        <taxon>Eukaryota</taxon>
        <taxon>Viridiplantae</taxon>
        <taxon>Streptophyta</taxon>
        <taxon>Embryophyta</taxon>
        <taxon>Tracheophyta</taxon>
        <taxon>Spermatophyta</taxon>
        <taxon>Magnoliopsida</taxon>
        <taxon>eudicotyledons</taxon>
        <taxon>Gunneridae</taxon>
        <taxon>Pentapetalae</taxon>
        <taxon>rosids</taxon>
        <taxon>malvids</taxon>
        <taxon>Sapindales</taxon>
        <taxon>Anacardiaceae</taxon>
        <taxon>Pistacia</taxon>
    </lineage>
</organism>
<sequence>MVSINAKKTKSTTSDRSWRPILDYNKTEASPIAYGVGHVNPNNALDPGLVFDLNPENYLNYLCAHGYNDSLLRSFTILDKPYSCPQSFRMEDFNYPSILIPKLKGPSKNTRHLKNVGSPGTYNVSFKAPAGISISVQPTTLKFEKYGDEKKFEVTFNLVGNTTANQDYAFGELTWSDGTHSVRTPIVVNL</sequence>
<evidence type="ECO:0000313" key="1">
    <source>
        <dbReference type="EMBL" id="KAJ0011487.1"/>
    </source>
</evidence>
<dbReference type="EMBL" id="CM047749">
    <property type="protein sequence ID" value="KAJ0011487.1"/>
    <property type="molecule type" value="Genomic_DNA"/>
</dbReference>
<gene>
    <name evidence="1" type="ORF">Pint_33070</name>
</gene>
<keyword evidence="2" id="KW-1185">Reference proteome</keyword>
<protein>
    <submittedName>
        <fullName evidence="1">Uncharacterized protein</fullName>
    </submittedName>
</protein>
<comment type="caution">
    <text evidence="1">The sequence shown here is derived from an EMBL/GenBank/DDBJ whole genome shotgun (WGS) entry which is preliminary data.</text>
</comment>
<dbReference type="Proteomes" id="UP001163603">
    <property type="component" value="Chromosome 14"/>
</dbReference>
<proteinExistence type="predicted"/>